<name>A0ABT8EU73_9ACTN</name>
<dbReference type="SUPFAM" id="SSF53335">
    <property type="entry name" value="S-adenosyl-L-methionine-dependent methyltransferases"/>
    <property type="match status" value="1"/>
</dbReference>
<protein>
    <submittedName>
        <fullName evidence="5">Class I SAM-dependent methyltransferase</fullName>
        <ecNumber evidence="5">2.1.1.-</ecNumber>
    </submittedName>
</protein>
<evidence type="ECO:0000256" key="1">
    <source>
        <dbReference type="ARBA" id="ARBA00022603"/>
    </source>
</evidence>
<dbReference type="InterPro" id="IPR029063">
    <property type="entry name" value="SAM-dependent_MTases_sf"/>
</dbReference>
<dbReference type="PANTHER" id="PTHR43464:SF19">
    <property type="entry name" value="UBIQUINONE BIOSYNTHESIS O-METHYLTRANSFERASE, MITOCHONDRIAL"/>
    <property type="match status" value="1"/>
</dbReference>
<dbReference type="RefSeq" id="WP_300960339.1">
    <property type="nucleotide sequence ID" value="NZ_JAUHJR010000002.1"/>
</dbReference>
<dbReference type="GO" id="GO:0008168">
    <property type="term" value="F:methyltransferase activity"/>
    <property type="evidence" value="ECO:0007669"/>
    <property type="project" value="UniProtKB-KW"/>
</dbReference>
<dbReference type="InterPro" id="IPR013216">
    <property type="entry name" value="Methyltransf_11"/>
</dbReference>
<gene>
    <name evidence="5" type="ORF">QWY29_08820</name>
</gene>
<keyword evidence="1 5" id="KW-0489">Methyltransferase</keyword>
<evidence type="ECO:0000259" key="4">
    <source>
        <dbReference type="Pfam" id="PF08241"/>
    </source>
</evidence>
<dbReference type="EC" id="2.1.1.-" evidence="5"/>
<keyword evidence="6" id="KW-1185">Reference proteome</keyword>
<dbReference type="Proteomes" id="UP001168537">
    <property type="component" value="Unassembled WGS sequence"/>
</dbReference>
<feature type="domain" description="Methyltransferase type 11" evidence="4">
    <location>
        <begin position="56"/>
        <end position="150"/>
    </location>
</feature>
<keyword evidence="2 5" id="KW-0808">Transferase</keyword>
<reference evidence="5" key="1">
    <citation type="submission" date="2023-06" db="EMBL/GenBank/DDBJ databases">
        <title>Draft genome sequence of Nocardioides sp. SOB72.</title>
        <authorList>
            <person name="Zhang G."/>
        </authorList>
    </citation>
    <scope>NUCLEOTIDE SEQUENCE</scope>
    <source>
        <strain evidence="5">SOB72</strain>
    </source>
</reference>
<evidence type="ECO:0000313" key="5">
    <source>
        <dbReference type="EMBL" id="MDN4161451.1"/>
    </source>
</evidence>
<dbReference type="Pfam" id="PF08241">
    <property type="entry name" value="Methyltransf_11"/>
    <property type="match status" value="1"/>
</dbReference>
<evidence type="ECO:0000256" key="2">
    <source>
        <dbReference type="ARBA" id="ARBA00022679"/>
    </source>
</evidence>
<proteinExistence type="predicted"/>
<dbReference type="GO" id="GO:0032259">
    <property type="term" value="P:methylation"/>
    <property type="evidence" value="ECO:0007669"/>
    <property type="project" value="UniProtKB-KW"/>
</dbReference>
<comment type="caution">
    <text evidence="5">The sequence shown here is derived from an EMBL/GenBank/DDBJ whole genome shotgun (WGS) entry which is preliminary data.</text>
</comment>
<dbReference type="PANTHER" id="PTHR43464">
    <property type="entry name" value="METHYLTRANSFERASE"/>
    <property type="match status" value="1"/>
</dbReference>
<keyword evidence="3" id="KW-0949">S-adenosyl-L-methionine</keyword>
<accession>A0ABT8EU73</accession>
<organism evidence="5 6">
    <name type="scientific">Nocardioides abyssi</name>
    <dbReference type="NCBI Taxonomy" id="3058370"/>
    <lineage>
        <taxon>Bacteria</taxon>
        <taxon>Bacillati</taxon>
        <taxon>Actinomycetota</taxon>
        <taxon>Actinomycetes</taxon>
        <taxon>Propionibacteriales</taxon>
        <taxon>Nocardioidaceae</taxon>
        <taxon>Nocardioides</taxon>
    </lineage>
</organism>
<evidence type="ECO:0000313" key="6">
    <source>
        <dbReference type="Proteomes" id="UP001168537"/>
    </source>
</evidence>
<evidence type="ECO:0000256" key="3">
    <source>
        <dbReference type="ARBA" id="ARBA00022691"/>
    </source>
</evidence>
<dbReference type="CDD" id="cd02440">
    <property type="entry name" value="AdoMet_MTases"/>
    <property type="match status" value="1"/>
</dbReference>
<dbReference type="Gene3D" id="3.40.50.150">
    <property type="entry name" value="Vaccinia Virus protein VP39"/>
    <property type="match status" value="1"/>
</dbReference>
<dbReference type="EMBL" id="JAUHJR010000002">
    <property type="protein sequence ID" value="MDN4161451.1"/>
    <property type="molecule type" value="Genomic_DNA"/>
</dbReference>
<sequence>MSQHPDPLQARIDDYWTGRAPSYDAYQQRPERRDLDRQAWGRVWSGVLPSAPVEVLDVGTGSGHVACLLAELGHRVTGIDLAGGMLDLAREHAAELADPPRILVGDAVAPPFPPASYDAVVGRYVMWTLRDPATAVARWVELLRPGGVVAMVDSTWFTDGLGALYGDRPDAALPLAEARSIEATADVLRAAGLVDVAVVPLEEVLELDRAHGVAPGHDVQLQYLVTGTRR</sequence>